<dbReference type="PRINTS" id="PR00080">
    <property type="entry name" value="SDRFAMILY"/>
</dbReference>
<proteinExistence type="inferred from homology"/>
<keyword evidence="4" id="KW-1185">Reference proteome</keyword>
<comment type="similarity">
    <text evidence="1">Belongs to the short-chain dehydrogenases/reductases (SDR) family.</text>
</comment>
<keyword evidence="2" id="KW-0560">Oxidoreductase</keyword>
<dbReference type="PANTHER" id="PTHR24321">
    <property type="entry name" value="DEHYDROGENASES, SHORT CHAIN"/>
    <property type="match status" value="1"/>
</dbReference>
<dbReference type="Gene3D" id="3.40.50.720">
    <property type="entry name" value="NAD(P)-binding Rossmann-like Domain"/>
    <property type="match status" value="1"/>
</dbReference>
<dbReference type="EMBL" id="JAMPLM010000006">
    <property type="protein sequence ID" value="MEP1058705.1"/>
    <property type="molecule type" value="Genomic_DNA"/>
</dbReference>
<protein>
    <submittedName>
        <fullName evidence="3">SDR family oxidoreductase</fullName>
    </submittedName>
</protein>
<dbReference type="InterPro" id="IPR036291">
    <property type="entry name" value="NAD(P)-bd_dom_sf"/>
</dbReference>
<dbReference type="NCBIfam" id="NF004203">
    <property type="entry name" value="PRK05653.2-4"/>
    <property type="match status" value="1"/>
</dbReference>
<evidence type="ECO:0000313" key="4">
    <source>
        <dbReference type="Proteomes" id="UP001476950"/>
    </source>
</evidence>
<dbReference type="CDD" id="cd05233">
    <property type="entry name" value="SDR_c"/>
    <property type="match status" value="1"/>
</dbReference>
<sequence>MVERMLEGKVAVITGAGSGIGRATALTLSQAGAMIAAIDHTLEESQQTIDEVEKNGGKGIVTIADISQPDQVEQSFQQIIEKCGHIDIVFANAGINGVWAPIEDLTPEEWDRTLDVNLKGTFLTTKYAVPHLKQQGGSVVITASVNGTRIFSNTGATAYATSKAAQVAFTKMVALELAPHHIRVNVICPGAIETAINESTKRRDLEQIQTPVEFPKGKIPLSEGKPGKSEQVAQLVLFLASDASSHISGTEIWIDGTESLLKG</sequence>
<dbReference type="PRINTS" id="PR00081">
    <property type="entry name" value="GDHRDH"/>
</dbReference>
<name>A0ABV0KHN0_9CYAN</name>
<dbReference type="SUPFAM" id="SSF51735">
    <property type="entry name" value="NAD(P)-binding Rossmann-fold domains"/>
    <property type="match status" value="1"/>
</dbReference>
<dbReference type="RefSeq" id="WP_242033394.1">
    <property type="nucleotide sequence ID" value="NZ_JAMPLM010000006.1"/>
</dbReference>
<dbReference type="PANTHER" id="PTHR24321:SF15">
    <property type="entry name" value="OXIDOREDUCTASE UCPA"/>
    <property type="match status" value="1"/>
</dbReference>
<gene>
    <name evidence="3" type="ORF">NDI38_09665</name>
</gene>
<comment type="caution">
    <text evidence="3">The sequence shown here is derived from an EMBL/GenBank/DDBJ whole genome shotgun (WGS) entry which is preliminary data.</text>
</comment>
<reference evidence="3 4" key="1">
    <citation type="submission" date="2022-04" db="EMBL/GenBank/DDBJ databases">
        <title>Positive selection, recombination, and allopatry shape intraspecific diversity of widespread and dominant cyanobacteria.</title>
        <authorList>
            <person name="Wei J."/>
            <person name="Shu W."/>
            <person name="Hu C."/>
        </authorList>
    </citation>
    <scope>NUCLEOTIDE SEQUENCE [LARGE SCALE GENOMIC DNA]</scope>
    <source>
        <strain evidence="3 4">AS-A4</strain>
    </source>
</reference>
<accession>A0ABV0KHN0</accession>
<evidence type="ECO:0000256" key="2">
    <source>
        <dbReference type="ARBA" id="ARBA00023002"/>
    </source>
</evidence>
<evidence type="ECO:0000313" key="3">
    <source>
        <dbReference type="EMBL" id="MEP1058705.1"/>
    </source>
</evidence>
<dbReference type="Proteomes" id="UP001476950">
    <property type="component" value="Unassembled WGS sequence"/>
</dbReference>
<organism evidence="3 4">
    <name type="scientific">Stenomitos frigidus AS-A4</name>
    <dbReference type="NCBI Taxonomy" id="2933935"/>
    <lineage>
        <taxon>Bacteria</taxon>
        <taxon>Bacillati</taxon>
        <taxon>Cyanobacteriota</taxon>
        <taxon>Cyanophyceae</taxon>
        <taxon>Leptolyngbyales</taxon>
        <taxon>Leptolyngbyaceae</taxon>
        <taxon>Stenomitos</taxon>
    </lineage>
</organism>
<dbReference type="InterPro" id="IPR002347">
    <property type="entry name" value="SDR_fam"/>
</dbReference>
<evidence type="ECO:0000256" key="1">
    <source>
        <dbReference type="ARBA" id="ARBA00006484"/>
    </source>
</evidence>
<dbReference type="Pfam" id="PF13561">
    <property type="entry name" value="adh_short_C2"/>
    <property type="match status" value="1"/>
</dbReference>